<reference evidence="3 4" key="1">
    <citation type="submission" date="2022-01" db="EMBL/GenBank/DDBJ databases">
        <title>Paraglaciecola sp. G1-23.</title>
        <authorList>
            <person name="Jin M.S."/>
            <person name="Han D.M."/>
            <person name="Kim H.M."/>
            <person name="Jeon C.O."/>
        </authorList>
    </citation>
    <scope>NUCLEOTIDE SEQUENCE [LARGE SCALE GENOMIC DNA]</scope>
    <source>
        <strain evidence="3 4">G1-23</strain>
    </source>
</reference>
<dbReference type="RefSeq" id="WP_235312487.1">
    <property type="nucleotide sequence ID" value="NZ_JAKGAS010000005.1"/>
</dbReference>
<feature type="coiled-coil region" evidence="1">
    <location>
        <begin position="130"/>
        <end position="157"/>
    </location>
</feature>
<dbReference type="CDD" id="cd12797">
    <property type="entry name" value="M23_peptidase"/>
    <property type="match status" value="1"/>
</dbReference>
<comment type="caution">
    <text evidence="3">The sequence shown here is derived from an EMBL/GenBank/DDBJ whole genome shotgun (WGS) entry which is preliminary data.</text>
</comment>
<dbReference type="PANTHER" id="PTHR21666">
    <property type="entry name" value="PEPTIDASE-RELATED"/>
    <property type="match status" value="1"/>
</dbReference>
<protein>
    <submittedName>
        <fullName evidence="3">M23 family metallopeptidase</fullName>
    </submittedName>
</protein>
<evidence type="ECO:0000259" key="2">
    <source>
        <dbReference type="Pfam" id="PF01551"/>
    </source>
</evidence>
<dbReference type="InterPro" id="IPR050570">
    <property type="entry name" value="Cell_wall_metabolism_enzyme"/>
</dbReference>
<evidence type="ECO:0000313" key="4">
    <source>
        <dbReference type="Proteomes" id="UP001521137"/>
    </source>
</evidence>
<dbReference type="Gene3D" id="2.70.70.10">
    <property type="entry name" value="Glucose Permease (Domain IIA)"/>
    <property type="match status" value="1"/>
</dbReference>
<proteinExistence type="predicted"/>
<evidence type="ECO:0000313" key="3">
    <source>
        <dbReference type="EMBL" id="MCF2948592.1"/>
    </source>
</evidence>
<dbReference type="InterPro" id="IPR011055">
    <property type="entry name" value="Dup_hybrid_motif"/>
</dbReference>
<sequence length="302" mass="33524">MKITLLFRSNRARFALNINRQKLMILLLASCGLFLISSRSTTSPQEDIARIQNAQAGFQQQAKEVAGLKGETEQKLTGMLLKLADMQSQIQRLDALGSRLVEQANLNPEEFSFNQEPSIGGPFDSSDVDYKAQDELLVKMENMLDQIRDKSVQLNALESIMLSHHIEEQSRLEGKPINSGWLSSYYGVRKDPFSGLPTMHKGLDFAGKEGEPVKATGAGIVTWAGSRYGYGELVEIDHGQGLTTRYGHNKKLNVKIGDVVTKGQDIAVMGNTGRSTGAHVHYEVLRKGKQQDPLPYVYRKKS</sequence>
<name>A0ABS9D9C2_9ALTE</name>
<dbReference type="Proteomes" id="UP001521137">
    <property type="component" value="Unassembled WGS sequence"/>
</dbReference>
<dbReference type="EMBL" id="JAKGAS010000005">
    <property type="protein sequence ID" value="MCF2948592.1"/>
    <property type="molecule type" value="Genomic_DNA"/>
</dbReference>
<dbReference type="Pfam" id="PF01551">
    <property type="entry name" value="Peptidase_M23"/>
    <property type="match status" value="1"/>
</dbReference>
<keyword evidence="4" id="KW-1185">Reference proteome</keyword>
<gene>
    <name evidence="3" type="ORF">L0668_10785</name>
</gene>
<dbReference type="InterPro" id="IPR016047">
    <property type="entry name" value="M23ase_b-sheet_dom"/>
</dbReference>
<keyword evidence="1" id="KW-0175">Coiled coil</keyword>
<evidence type="ECO:0000256" key="1">
    <source>
        <dbReference type="SAM" id="Coils"/>
    </source>
</evidence>
<accession>A0ABS9D9C2</accession>
<dbReference type="PANTHER" id="PTHR21666:SF291">
    <property type="entry name" value="STAGE II SPORULATION PROTEIN Q"/>
    <property type="match status" value="1"/>
</dbReference>
<dbReference type="SUPFAM" id="SSF51261">
    <property type="entry name" value="Duplicated hybrid motif"/>
    <property type="match status" value="1"/>
</dbReference>
<organism evidence="3 4">
    <name type="scientific">Paraglaciecola algarum</name>
    <dbReference type="NCBI Taxonomy" id="3050085"/>
    <lineage>
        <taxon>Bacteria</taxon>
        <taxon>Pseudomonadati</taxon>
        <taxon>Pseudomonadota</taxon>
        <taxon>Gammaproteobacteria</taxon>
        <taxon>Alteromonadales</taxon>
        <taxon>Alteromonadaceae</taxon>
        <taxon>Paraglaciecola</taxon>
    </lineage>
</organism>
<feature type="domain" description="M23ase beta-sheet core" evidence="2">
    <location>
        <begin position="199"/>
        <end position="293"/>
    </location>
</feature>